<comment type="caution">
    <text evidence="1">The sequence shown here is derived from an EMBL/GenBank/DDBJ whole genome shotgun (WGS) entry which is preliminary data.</text>
</comment>
<protein>
    <submittedName>
        <fullName evidence="1">Uncharacterized protein</fullName>
    </submittedName>
</protein>
<proteinExistence type="predicted"/>
<dbReference type="AlphaFoldDB" id="A0A843XN79"/>
<keyword evidence="2" id="KW-1185">Reference proteome</keyword>
<feature type="non-terminal residue" evidence="1">
    <location>
        <position position="1"/>
    </location>
</feature>
<name>A0A843XN79_COLES</name>
<evidence type="ECO:0000313" key="2">
    <source>
        <dbReference type="Proteomes" id="UP000652761"/>
    </source>
</evidence>
<gene>
    <name evidence="1" type="ORF">Taro_053485</name>
</gene>
<dbReference type="EMBL" id="NMUH01009839">
    <property type="protein sequence ID" value="MQM20465.1"/>
    <property type="molecule type" value="Genomic_DNA"/>
</dbReference>
<reference evidence="1" key="1">
    <citation type="submission" date="2017-07" db="EMBL/GenBank/DDBJ databases">
        <title>Taro Niue Genome Assembly and Annotation.</title>
        <authorList>
            <person name="Atibalentja N."/>
            <person name="Keating K."/>
            <person name="Fields C.J."/>
        </authorList>
    </citation>
    <scope>NUCLEOTIDE SEQUENCE</scope>
    <source>
        <strain evidence="1">Niue_2</strain>
        <tissue evidence="1">Leaf</tissue>
    </source>
</reference>
<organism evidence="1 2">
    <name type="scientific">Colocasia esculenta</name>
    <name type="common">Wild taro</name>
    <name type="synonym">Arum esculentum</name>
    <dbReference type="NCBI Taxonomy" id="4460"/>
    <lineage>
        <taxon>Eukaryota</taxon>
        <taxon>Viridiplantae</taxon>
        <taxon>Streptophyta</taxon>
        <taxon>Embryophyta</taxon>
        <taxon>Tracheophyta</taxon>
        <taxon>Spermatophyta</taxon>
        <taxon>Magnoliopsida</taxon>
        <taxon>Liliopsida</taxon>
        <taxon>Araceae</taxon>
        <taxon>Aroideae</taxon>
        <taxon>Colocasieae</taxon>
        <taxon>Colocasia</taxon>
    </lineage>
</organism>
<accession>A0A843XN79</accession>
<dbReference type="Proteomes" id="UP000652761">
    <property type="component" value="Unassembled WGS sequence"/>
</dbReference>
<evidence type="ECO:0000313" key="1">
    <source>
        <dbReference type="EMBL" id="MQM20465.1"/>
    </source>
</evidence>
<sequence>MGLAYRFGVCWLKGFDSTDHKGLLVKEGDSRPSWGLLAKRISPKRGCGTLAKEFAVWLQPAIMISGPKMAQPTVEVYWLRGHCLADLLGVYWLRGLTWSTE</sequence>